<dbReference type="HOGENOM" id="CLU_1889365_0_0_1"/>
<dbReference type="EnsemblPlants" id="KQL13887">
    <property type="protein sequence ID" value="KQL13887"/>
    <property type="gene ID" value="SETIT_025387mg"/>
</dbReference>
<proteinExistence type="predicted"/>
<reference evidence="3" key="1">
    <citation type="journal article" date="2012" name="Nat. Biotechnol.">
        <title>Reference genome sequence of the model plant Setaria.</title>
        <authorList>
            <person name="Bennetzen J.L."/>
            <person name="Schmutz J."/>
            <person name="Wang H."/>
            <person name="Percifield R."/>
            <person name="Hawkins J."/>
            <person name="Pontaroli A.C."/>
            <person name="Estep M."/>
            <person name="Feng L."/>
            <person name="Vaughn J.N."/>
            <person name="Grimwood J."/>
            <person name="Jenkins J."/>
            <person name="Barry K."/>
            <person name="Lindquist E."/>
            <person name="Hellsten U."/>
            <person name="Deshpande S."/>
            <person name="Wang X."/>
            <person name="Wu X."/>
            <person name="Mitros T."/>
            <person name="Triplett J."/>
            <person name="Yang X."/>
            <person name="Ye C.Y."/>
            <person name="Mauro-Herrera M."/>
            <person name="Wang L."/>
            <person name="Li P."/>
            <person name="Sharma M."/>
            <person name="Sharma R."/>
            <person name="Ronald P.C."/>
            <person name="Panaud O."/>
            <person name="Kellogg E.A."/>
            <person name="Brutnell T.P."/>
            <person name="Doust A.N."/>
            <person name="Tuskan G.A."/>
            <person name="Rokhsar D."/>
            <person name="Devos K.M."/>
        </authorList>
    </citation>
    <scope>NUCLEOTIDE SEQUENCE [LARGE SCALE GENOMIC DNA]</scope>
    <source>
        <strain evidence="3">cv. Yugu1</strain>
    </source>
</reference>
<sequence length="135" mass="14273">MRRPAQPGRRRAHPPARPPAMPRRPALLRRLPCPALHAAAHRPCTAAVAARVRLHAGSSKHAVAIGRAPCSTASAGPGPSSARAAGWAGLLYPGAGDRRERREREKEEEIFYSLTSGSHMSWGAGSAVAPLPSKL</sequence>
<reference evidence="2" key="2">
    <citation type="submission" date="2018-08" db="UniProtKB">
        <authorList>
            <consortium name="EnsemblPlants"/>
        </authorList>
    </citation>
    <scope>IDENTIFICATION</scope>
    <source>
        <strain evidence="2">Yugu1</strain>
    </source>
</reference>
<dbReference type="Gramene" id="KQL13887">
    <property type="protein sequence ID" value="KQL13887"/>
    <property type="gene ID" value="SETIT_025387mg"/>
</dbReference>
<dbReference type="EMBL" id="AGNK02001494">
    <property type="status" value="NOT_ANNOTATED_CDS"/>
    <property type="molecule type" value="Genomic_DNA"/>
</dbReference>
<evidence type="ECO:0000256" key="1">
    <source>
        <dbReference type="SAM" id="MobiDB-lite"/>
    </source>
</evidence>
<protein>
    <submittedName>
        <fullName evidence="2">Uncharacterized protein</fullName>
    </submittedName>
</protein>
<dbReference type="InParanoid" id="K3ZFN5"/>
<feature type="region of interest" description="Disordered" evidence="1">
    <location>
        <begin position="1"/>
        <end position="25"/>
    </location>
</feature>
<organism evidence="2 3">
    <name type="scientific">Setaria italica</name>
    <name type="common">Foxtail millet</name>
    <name type="synonym">Panicum italicum</name>
    <dbReference type="NCBI Taxonomy" id="4555"/>
    <lineage>
        <taxon>Eukaryota</taxon>
        <taxon>Viridiplantae</taxon>
        <taxon>Streptophyta</taxon>
        <taxon>Embryophyta</taxon>
        <taxon>Tracheophyta</taxon>
        <taxon>Spermatophyta</taxon>
        <taxon>Magnoliopsida</taxon>
        <taxon>Liliopsida</taxon>
        <taxon>Poales</taxon>
        <taxon>Poaceae</taxon>
        <taxon>PACMAD clade</taxon>
        <taxon>Panicoideae</taxon>
        <taxon>Panicodae</taxon>
        <taxon>Paniceae</taxon>
        <taxon>Cenchrinae</taxon>
        <taxon>Setaria</taxon>
    </lineage>
</organism>
<keyword evidence="3" id="KW-1185">Reference proteome</keyword>
<name>K3ZFN5_SETIT</name>
<dbReference type="Proteomes" id="UP000004995">
    <property type="component" value="Unassembled WGS sequence"/>
</dbReference>
<evidence type="ECO:0000313" key="3">
    <source>
        <dbReference type="Proteomes" id="UP000004995"/>
    </source>
</evidence>
<dbReference type="AlphaFoldDB" id="K3ZFN5"/>
<accession>K3ZFN5</accession>
<feature type="compositionally biased region" description="Basic residues" evidence="1">
    <location>
        <begin position="1"/>
        <end position="14"/>
    </location>
</feature>
<evidence type="ECO:0000313" key="2">
    <source>
        <dbReference type="EnsemblPlants" id="KQL13887"/>
    </source>
</evidence>